<dbReference type="SUPFAM" id="SSF55797">
    <property type="entry name" value="PR-1-like"/>
    <property type="match status" value="1"/>
</dbReference>
<evidence type="ECO:0008006" key="6">
    <source>
        <dbReference type="Google" id="ProtNLM"/>
    </source>
</evidence>
<evidence type="ECO:0000259" key="2">
    <source>
        <dbReference type="Pfam" id="PF00188"/>
    </source>
</evidence>
<dbReference type="InterPro" id="IPR014044">
    <property type="entry name" value="CAP_dom"/>
</dbReference>
<evidence type="ECO:0000256" key="1">
    <source>
        <dbReference type="SAM" id="MobiDB-lite"/>
    </source>
</evidence>
<keyword evidence="5" id="KW-1185">Reference proteome</keyword>
<dbReference type="InterPro" id="IPR024968">
    <property type="entry name" value="SlpA_C_lactobacillus"/>
</dbReference>
<reference evidence="4 5" key="1">
    <citation type="submission" date="2021-03" db="EMBL/GenBank/DDBJ databases">
        <title>Genomic Encyclopedia of Type Strains, Phase IV (KMG-IV): sequencing the most valuable type-strain genomes for metagenomic binning, comparative biology and taxonomic classification.</title>
        <authorList>
            <person name="Goeker M."/>
        </authorList>
    </citation>
    <scope>NUCLEOTIDE SEQUENCE [LARGE SCALE GENOMIC DNA]</scope>
    <source>
        <strain evidence="4 5">DSM 101872</strain>
    </source>
</reference>
<dbReference type="Proteomes" id="UP001519292">
    <property type="component" value="Unassembled WGS sequence"/>
</dbReference>
<evidence type="ECO:0000313" key="4">
    <source>
        <dbReference type="EMBL" id="MBP2057128.1"/>
    </source>
</evidence>
<gene>
    <name evidence="4" type="ORF">J2Z60_000290</name>
</gene>
<evidence type="ECO:0000313" key="5">
    <source>
        <dbReference type="Proteomes" id="UP001519292"/>
    </source>
</evidence>
<feature type="compositionally biased region" description="Polar residues" evidence="1">
    <location>
        <begin position="118"/>
        <end position="131"/>
    </location>
</feature>
<organism evidence="4 5">
    <name type="scientific">Lactobacillus colini</name>
    <dbReference type="NCBI Taxonomy" id="1819254"/>
    <lineage>
        <taxon>Bacteria</taxon>
        <taxon>Bacillati</taxon>
        <taxon>Bacillota</taxon>
        <taxon>Bacilli</taxon>
        <taxon>Lactobacillales</taxon>
        <taxon>Lactobacillaceae</taxon>
        <taxon>Lactobacillus</taxon>
    </lineage>
</organism>
<name>A0ABS4MBT1_9LACO</name>
<dbReference type="Pfam" id="PF03217">
    <property type="entry name" value="SlpA"/>
    <property type="match status" value="1"/>
</dbReference>
<dbReference type="Gene3D" id="3.40.33.10">
    <property type="entry name" value="CAP"/>
    <property type="match status" value="1"/>
</dbReference>
<dbReference type="EMBL" id="JAGGLU010000001">
    <property type="protein sequence ID" value="MBP2057128.1"/>
    <property type="molecule type" value="Genomic_DNA"/>
</dbReference>
<dbReference type="InterPro" id="IPR035940">
    <property type="entry name" value="CAP_sf"/>
</dbReference>
<proteinExistence type="predicted"/>
<dbReference type="RefSeq" id="WP_209685665.1">
    <property type="nucleotide sequence ID" value="NZ_JAGGLU010000001.1"/>
</dbReference>
<sequence length="302" mass="33136">MPNTLKKGTKLYAGTSHATYGKVATIKNSKMYRIGRNQYVKLANFTYSSNNSSSNSSSTKSLFTVNVTGAGMVHTSPNGEGTHEALFGKRKVFEEKYDSNNVMWYRIGNNKWIISTDTDTPKGSISSTSESNTEKADTGFNNSSTTAVQVTNNTQSNTSKSSTNVQLTPAIIKQTEEEFVKLVNNWRASQGLAPVTIDSSLDSYALQRAKHDATAWDATQQPDYHQGASIKYYEISYLVDLSTPDKMAKDAFNTFVYNDASANWGHRDTLKSTDLKTLTVSLAMTHNNGYYKNGVAIVGVGN</sequence>
<feature type="domain" description="S-layer protein C-terminal" evidence="3">
    <location>
        <begin position="6"/>
        <end position="43"/>
    </location>
</feature>
<dbReference type="Pfam" id="PF00188">
    <property type="entry name" value="CAP"/>
    <property type="match status" value="1"/>
</dbReference>
<feature type="domain" description="SCP" evidence="2">
    <location>
        <begin position="181"/>
        <end position="290"/>
    </location>
</feature>
<protein>
    <recommendedName>
        <fullName evidence="6">SCP domain-containing protein</fullName>
    </recommendedName>
</protein>
<feature type="region of interest" description="Disordered" evidence="1">
    <location>
        <begin position="118"/>
        <end position="144"/>
    </location>
</feature>
<evidence type="ECO:0000259" key="3">
    <source>
        <dbReference type="Pfam" id="PF03217"/>
    </source>
</evidence>
<accession>A0ABS4MBT1</accession>
<comment type="caution">
    <text evidence="4">The sequence shown here is derived from an EMBL/GenBank/DDBJ whole genome shotgun (WGS) entry which is preliminary data.</text>
</comment>